<dbReference type="Pfam" id="PF08238">
    <property type="entry name" value="Sel1"/>
    <property type="match status" value="10"/>
</dbReference>
<dbReference type="AlphaFoldDB" id="A0AAW1Q9E8"/>
<dbReference type="Proteomes" id="UP001489004">
    <property type="component" value="Unassembled WGS sequence"/>
</dbReference>
<gene>
    <name evidence="5" type="ORF">WJX72_007209</name>
</gene>
<evidence type="ECO:0000256" key="3">
    <source>
        <dbReference type="SAM" id="Phobius"/>
    </source>
</evidence>
<feature type="compositionally biased region" description="Low complexity" evidence="2">
    <location>
        <begin position="731"/>
        <end position="741"/>
    </location>
</feature>
<dbReference type="InterPro" id="IPR050767">
    <property type="entry name" value="Sel1_AlgK"/>
</dbReference>
<keyword evidence="3" id="KW-1133">Transmembrane helix</keyword>
<organism evidence="5 6">
    <name type="scientific">[Myrmecia] bisecta</name>
    <dbReference type="NCBI Taxonomy" id="41462"/>
    <lineage>
        <taxon>Eukaryota</taxon>
        <taxon>Viridiplantae</taxon>
        <taxon>Chlorophyta</taxon>
        <taxon>core chlorophytes</taxon>
        <taxon>Trebouxiophyceae</taxon>
        <taxon>Trebouxiales</taxon>
        <taxon>Trebouxiaceae</taxon>
        <taxon>Myrmecia</taxon>
    </lineage>
</organism>
<dbReference type="GO" id="GO:0036503">
    <property type="term" value="P:ERAD pathway"/>
    <property type="evidence" value="ECO:0007669"/>
    <property type="project" value="TreeGrafter"/>
</dbReference>
<proteinExistence type="inferred from homology"/>
<name>A0AAW1Q9E8_9CHLO</name>
<comment type="similarity">
    <text evidence="1">Belongs to the sel-1 family.</text>
</comment>
<accession>A0AAW1Q9E8</accession>
<comment type="caution">
    <text evidence="5">The sequence shown here is derived from an EMBL/GenBank/DDBJ whole genome shotgun (WGS) entry which is preliminary data.</text>
</comment>
<evidence type="ECO:0000256" key="4">
    <source>
        <dbReference type="SAM" id="SignalP"/>
    </source>
</evidence>
<evidence type="ECO:0000256" key="1">
    <source>
        <dbReference type="ARBA" id="ARBA00038101"/>
    </source>
</evidence>
<dbReference type="SUPFAM" id="SSF81901">
    <property type="entry name" value="HCP-like"/>
    <property type="match status" value="4"/>
</dbReference>
<protein>
    <submittedName>
        <fullName evidence="5">Uncharacterized protein</fullName>
    </submittedName>
</protein>
<evidence type="ECO:0000313" key="5">
    <source>
        <dbReference type="EMBL" id="KAK9818102.1"/>
    </source>
</evidence>
<dbReference type="GO" id="GO:0005789">
    <property type="term" value="C:endoplasmic reticulum membrane"/>
    <property type="evidence" value="ECO:0007669"/>
    <property type="project" value="TreeGrafter"/>
</dbReference>
<evidence type="ECO:0000256" key="2">
    <source>
        <dbReference type="SAM" id="MobiDB-lite"/>
    </source>
</evidence>
<dbReference type="PANTHER" id="PTHR11102:SF147">
    <property type="entry name" value="SEL1L ADAPTOR SUBUNIT OF ERAD E3 UBIQUITIN LIGASE"/>
    <property type="match status" value="1"/>
</dbReference>
<dbReference type="EMBL" id="JALJOR010000004">
    <property type="protein sequence ID" value="KAK9818102.1"/>
    <property type="molecule type" value="Genomic_DNA"/>
</dbReference>
<sequence>MTAPACPSRVLLALALCIALPAVLQHAAASTVSGTEEVDLSIAEKQYEKAMELRDSGIASTKDLKHAAALLKAAAGVRVSSPVQVPLQLNNLTYDSQEGLHLPGLEIAGAGHLDALKELALVYQQGDGLPQNPSLAHLLMKTAADRGHPEAQSEMGFRYALGLLPPTSGRSSDLFTFGEARLPEGLLNYYFSASSNDTFAQLALGYRHKHGLGVPKSCQAAVLYYNPVAEQVVELARRPGTIPQVDRVHGRLSMKNVADHRPSREQEALHYQWFADLGNIDAQRMAGQIFSHGDMRDHEQALRYFRQAAASGDADAMAHLGHMYANGQGVTQSNETALEWFKQGAEKNHPSALYGLGYMHLSGYGLAKDHRKAFKYFSAAAEQGHTESWFHLGVMHLNGWGVKPNQAQALYYFSLAAKVGHLLAMYNLAMMHLSATGMEKASCTTALDLLKKVAERGPWAAEIQDGYELFMEGDYESALHLYLRSAEMGMELAQSNAAWMLTHGYGYSGPRAAEVAIQLHKRAAEQGNVDALLSIGDSYYYGKGVARAWGHAAQLYAEAAKYRNAQALFNLGFMHEFGAGLPRDLHLAKRFYDKALEAQPDAVVPVRVALVLLRLHGWWDGLRPYLPSQLDGLWDQVFAVSDAKQGIADELPSQASHSMDWMNRMADDFSEWAEGEWDGVWGSLSEVAETAILLLLCIVLYMVLRKRQQLRTAQAAIAAPPPPHNGVAHNQAPAPAAAQPAGVAEQKHDAAFV</sequence>
<dbReference type="SMART" id="SM00671">
    <property type="entry name" value="SEL1"/>
    <property type="match status" value="10"/>
</dbReference>
<dbReference type="PANTHER" id="PTHR11102">
    <property type="entry name" value="SEL-1-LIKE PROTEIN"/>
    <property type="match status" value="1"/>
</dbReference>
<feature type="signal peptide" evidence="4">
    <location>
        <begin position="1"/>
        <end position="29"/>
    </location>
</feature>
<feature type="transmembrane region" description="Helical" evidence="3">
    <location>
        <begin position="687"/>
        <end position="704"/>
    </location>
</feature>
<keyword evidence="6" id="KW-1185">Reference proteome</keyword>
<reference evidence="5 6" key="1">
    <citation type="journal article" date="2024" name="Nat. Commun.">
        <title>Phylogenomics reveals the evolutionary origins of lichenization in chlorophyte algae.</title>
        <authorList>
            <person name="Puginier C."/>
            <person name="Libourel C."/>
            <person name="Otte J."/>
            <person name="Skaloud P."/>
            <person name="Haon M."/>
            <person name="Grisel S."/>
            <person name="Petersen M."/>
            <person name="Berrin J.G."/>
            <person name="Delaux P.M."/>
            <person name="Dal Grande F."/>
            <person name="Keller J."/>
        </authorList>
    </citation>
    <scope>NUCLEOTIDE SEQUENCE [LARGE SCALE GENOMIC DNA]</scope>
    <source>
        <strain evidence="5 6">SAG 2043</strain>
    </source>
</reference>
<keyword evidence="3" id="KW-0812">Transmembrane</keyword>
<keyword evidence="4" id="KW-0732">Signal</keyword>
<feature type="chain" id="PRO_5044002217" evidence="4">
    <location>
        <begin position="30"/>
        <end position="753"/>
    </location>
</feature>
<keyword evidence="3" id="KW-0472">Membrane</keyword>
<evidence type="ECO:0000313" key="6">
    <source>
        <dbReference type="Proteomes" id="UP001489004"/>
    </source>
</evidence>
<dbReference type="InterPro" id="IPR006597">
    <property type="entry name" value="Sel1-like"/>
</dbReference>
<dbReference type="Gene3D" id="1.25.40.10">
    <property type="entry name" value="Tetratricopeptide repeat domain"/>
    <property type="match status" value="3"/>
</dbReference>
<dbReference type="InterPro" id="IPR011990">
    <property type="entry name" value="TPR-like_helical_dom_sf"/>
</dbReference>
<feature type="region of interest" description="Disordered" evidence="2">
    <location>
        <begin position="721"/>
        <end position="743"/>
    </location>
</feature>